<dbReference type="Pfam" id="PF00753">
    <property type="entry name" value="Lactamase_B"/>
    <property type="match status" value="1"/>
</dbReference>
<keyword evidence="3" id="KW-1185">Reference proteome</keyword>
<dbReference type="PANTHER" id="PTHR23131:SF4">
    <property type="entry name" value="METALLO-BETA-LACTAMASE SUPERFAMILY POTEIN"/>
    <property type="match status" value="1"/>
</dbReference>
<dbReference type="Pfam" id="PF21221">
    <property type="entry name" value="B_lactamase-like_C"/>
    <property type="match status" value="1"/>
</dbReference>
<gene>
    <name evidence="2" type="ORF">V3328_04180</name>
</gene>
<dbReference type="InterPro" id="IPR048933">
    <property type="entry name" value="B_lactamase-like_C"/>
</dbReference>
<dbReference type="InterPro" id="IPR050662">
    <property type="entry name" value="Sec-metab_biosynth-thioest"/>
</dbReference>
<dbReference type="RefSeq" id="WP_340328404.1">
    <property type="nucleotide sequence ID" value="NZ_JAZHOF010000002.1"/>
</dbReference>
<comment type="caution">
    <text evidence="2">The sequence shown here is derived from an EMBL/GenBank/DDBJ whole genome shotgun (WGS) entry which is preliminary data.</text>
</comment>
<dbReference type="Gene3D" id="3.60.15.10">
    <property type="entry name" value="Ribonuclease Z/Hydroxyacylglutathione hydrolase-like"/>
    <property type="match status" value="1"/>
</dbReference>
<feature type="domain" description="Metallo-beta-lactamase" evidence="1">
    <location>
        <begin position="34"/>
        <end position="250"/>
    </location>
</feature>
<name>A0AAW9RSZ2_9HYPH</name>
<reference evidence="2 3" key="1">
    <citation type="submission" date="2024-02" db="EMBL/GenBank/DDBJ databases">
        <title>Genome analysis and characterization of Microbaculum marinisediminis sp. nov., isolated from marine sediment.</title>
        <authorList>
            <person name="Du Z.-J."/>
            <person name="Ye Y.-Q."/>
            <person name="Zhang Z.-R."/>
            <person name="Yuan S.-M."/>
            <person name="Zhang X.-Y."/>
        </authorList>
    </citation>
    <scope>NUCLEOTIDE SEQUENCE [LARGE SCALE GENOMIC DNA]</scope>
    <source>
        <strain evidence="2 3">SDUM1044001</strain>
    </source>
</reference>
<evidence type="ECO:0000313" key="2">
    <source>
        <dbReference type="EMBL" id="MEJ8570656.1"/>
    </source>
</evidence>
<proteinExistence type="predicted"/>
<dbReference type="SMART" id="SM00849">
    <property type="entry name" value="Lactamase_B"/>
    <property type="match status" value="1"/>
</dbReference>
<dbReference type="SUPFAM" id="SSF56281">
    <property type="entry name" value="Metallo-hydrolase/oxidoreductase"/>
    <property type="match status" value="1"/>
</dbReference>
<dbReference type="InterPro" id="IPR036388">
    <property type="entry name" value="WH-like_DNA-bd_sf"/>
</dbReference>
<dbReference type="Proteomes" id="UP001378188">
    <property type="component" value="Unassembled WGS sequence"/>
</dbReference>
<dbReference type="PANTHER" id="PTHR23131">
    <property type="entry name" value="ENDORIBONUCLEASE LACTB2"/>
    <property type="match status" value="1"/>
</dbReference>
<dbReference type="EMBL" id="JAZHOF010000002">
    <property type="protein sequence ID" value="MEJ8570656.1"/>
    <property type="molecule type" value="Genomic_DNA"/>
</dbReference>
<organism evidence="2 3">
    <name type="scientific">Microbaculum marinum</name>
    <dbReference type="NCBI Taxonomy" id="1764581"/>
    <lineage>
        <taxon>Bacteria</taxon>
        <taxon>Pseudomonadati</taxon>
        <taxon>Pseudomonadota</taxon>
        <taxon>Alphaproteobacteria</taxon>
        <taxon>Hyphomicrobiales</taxon>
        <taxon>Tepidamorphaceae</taxon>
        <taxon>Microbaculum</taxon>
    </lineage>
</organism>
<dbReference type="InterPro" id="IPR001279">
    <property type="entry name" value="Metallo-B-lactamas"/>
</dbReference>
<sequence length="338" mass="38110">MNTAAPPSVGPGLHEVAPGIHRLNVPVPFRSLRQVNLWLLEDGDGFTMIDCGWGDAETRDLLEAAWQDRLGGRPVSRLIVTHFHPDHAGNCAFICERWNLVPQMTQLEWMAANLALRSLYTDDFELRARFYGSNGLSPEMLERYRTETVLYDTGVRLPQSYERLRPGTRTEIGGRSWLVMTGQGHSPDLAMLYCEADDILIAGDQILPKITTNVSVWPWEPLADPLGDYLRSLDRLEAALTPETFVLPSHREPFRNARARIAELKHHHAERLDRVLELLGRDAVPAADLLDSLFNRALDGHQINFAMGEALAHLNRLVFEGRVSRHVDDDGLVRFSAK</sequence>
<evidence type="ECO:0000313" key="3">
    <source>
        <dbReference type="Proteomes" id="UP001378188"/>
    </source>
</evidence>
<protein>
    <submittedName>
        <fullName evidence="2">MBL fold metallo-hydrolase</fullName>
    </submittedName>
</protein>
<dbReference type="Gene3D" id="1.10.10.10">
    <property type="entry name" value="Winged helix-like DNA-binding domain superfamily/Winged helix DNA-binding domain"/>
    <property type="match status" value="1"/>
</dbReference>
<evidence type="ECO:0000259" key="1">
    <source>
        <dbReference type="SMART" id="SM00849"/>
    </source>
</evidence>
<dbReference type="InterPro" id="IPR036866">
    <property type="entry name" value="RibonucZ/Hydroxyglut_hydro"/>
</dbReference>
<accession>A0AAW9RSZ2</accession>
<dbReference type="AlphaFoldDB" id="A0AAW9RSZ2"/>